<dbReference type="Gene3D" id="3.30.1520.10">
    <property type="entry name" value="Phox-like domain"/>
    <property type="match status" value="1"/>
</dbReference>
<name>G8ZP38_TORDE</name>
<feature type="region of interest" description="Disordered" evidence="12">
    <location>
        <begin position="123"/>
        <end position="147"/>
    </location>
</feature>
<keyword evidence="10" id="KW-0472">Membrane</keyword>
<dbReference type="eggNOG" id="KOG2273">
    <property type="taxonomic scope" value="Eukaryota"/>
</dbReference>
<dbReference type="Pfam" id="PF09325">
    <property type="entry name" value="Vps5"/>
    <property type="match status" value="1"/>
</dbReference>
<dbReference type="GO" id="GO:0042147">
    <property type="term" value="P:retrograde transport, endosome to Golgi"/>
    <property type="evidence" value="ECO:0007669"/>
    <property type="project" value="EnsemblFungi"/>
</dbReference>
<dbReference type="GO" id="GO:0015031">
    <property type="term" value="P:protein transport"/>
    <property type="evidence" value="ECO:0007669"/>
    <property type="project" value="UniProtKB-KW"/>
</dbReference>
<evidence type="ECO:0000256" key="3">
    <source>
        <dbReference type="ARBA" id="ARBA00004555"/>
    </source>
</evidence>
<dbReference type="InterPro" id="IPR001683">
    <property type="entry name" value="PX_dom"/>
</dbReference>
<dbReference type="GO" id="GO:0030905">
    <property type="term" value="C:retromer, tubulation complex"/>
    <property type="evidence" value="ECO:0007669"/>
    <property type="project" value="EnsemblFungi"/>
</dbReference>
<dbReference type="OrthoDB" id="271164at2759"/>
<keyword evidence="7" id="KW-0597">Phosphoprotein</keyword>
<organism evidence="14 15">
    <name type="scientific">Torulaspora delbrueckii</name>
    <name type="common">Yeast</name>
    <name type="synonym">Candida colliculosa</name>
    <dbReference type="NCBI Taxonomy" id="4950"/>
    <lineage>
        <taxon>Eukaryota</taxon>
        <taxon>Fungi</taxon>
        <taxon>Dikarya</taxon>
        <taxon>Ascomycota</taxon>
        <taxon>Saccharomycotina</taxon>
        <taxon>Saccharomycetes</taxon>
        <taxon>Saccharomycetales</taxon>
        <taxon>Saccharomycetaceae</taxon>
        <taxon>Torulaspora</taxon>
    </lineage>
</organism>
<sequence>MDYEEDLNAPVWDELGDKKEEPQNELSNSFNNLSTGDNAIQADEAIVASEDVGVVLADGKIEWRSEDYGTPLKESLLEQLAPQEGTLSEFQVAKGEPEIASPTKDEPLFSGSTYLPLVGDEEVNSVNADPNTTATTNGNRSSGKPQVLFKSARIRRRPLSNSELTGQKITQAKIADPLGEIKKEEEFVDESLEEQEPHERRTSRSNTILEQVNEPLFKLSPKKSGNVRSNDVEEVAATDEQSNGKISETDKKLIKFNIEVTDPVKVGELTSAHVEYTVVAESDLIEGKIARVNRRYTDFRWLYRQLQSNHWGMIIPPPPEKQTVGRFKQDFIENRRFQMERMLSRIANTFELQDDQDFIMFLTSSTFSQTAKKREQATGSAASNDNNDLSEIHISEIELLGAEDAAAVIKNGGIDGESQKRFMSLSFSSLPKYSEADEFFGEQSQNAEILDEKLRQLDKSLELVDSERNELASVTEEFSKTIESLAALEVTKKSSDLLTSFAETHRRIKESLERGSLQEALTLGATLDEYIRLLASLKAIFNQRAKLGQYLVIVESELTKKHVQWDKLQNSSNQGNNDKASSTRNEVAILQRRFDLIKKSWQEVGYQIKKQVTLFETEKIKDFRNSMEIYLESAIEAQKEAIELWETFYQINL</sequence>
<keyword evidence="5" id="KW-0813">Transport</keyword>
<evidence type="ECO:0000256" key="5">
    <source>
        <dbReference type="ARBA" id="ARBA00022448"/>
    </source>
</evidence>
<keyword evidence="8" id="KW-0653">Protein transport</keyword>
<dbReference type="GO" id="GO:0140312">
    <property type="term" value="F:cargo adaptor activity"/>
    <property type="evidence" value="ECO:0007669"/>
    <property type="project" value="EnsemblFungi"/>
</dbReference>
<evidence type="ECO:0000256" key="7">
    <source>
        <dbReference type="ARBA" id="ARBA00022553"/>
    </source>
</evidence>
<evidence type="ECO:0000256" key="1">
    <source>
        <dbReference type="ARBA" id="ARBA00004287"/>
    </source>
</evidence>
<dbReference type="GeneID" id="11504303"/>
<evidence type="ECO:0000256" key="4">
    <source>
        <dbReference type="ARBA" id="ARBA00010883"/>
    </source>
</evidence>
<dbReference type="STRING" id="1076872.G8ZP38"/>
<dbReference type="CDD" id="cd07627">
    <property type="entry name" value="BAR_Vps5p"/>
    <property type="match status" value="1"/>
</dbReference>
<feature type="coiled-coil region" evidence="11">
    <location>
        <begin position="447"/>
        <end position="477"/>
    </location>
</feature>
<dbReference type="GO" id="GO:0032266">
    <property type="term" value="F:phosphatidylinositol-3-phosphate binding"/>
    <property type="evidence" value="ECO:0007669"/>
    <property type="project" value="EnsemblFungi"/>
</dbReference>
<dbReference type="InterPro" id="IPR035803">
    <property type="entry name" value="BAR_Vps5"/>
</dbReference>
<feature type="region of interest" description="Disordered" evidence="12">
    <location>
        <begin position="1"/>
        <end position="35"/>
    </location>
</feature>
<protein>
    <recommendedName>
        <fullName evidence="13">PX domain-containing protein</fullName>
    </recommendedName>
</protein>
<evidence type="ECO:0000256" key="12">
    <source>
        <dbReference type="SAM" id="MobiDB-lite"/>
    </source>
</evidence>
<dbReference type="InterPro" id="IPR036871">
    <property type="entry name" value="PX_dom_sf"/>
</dbReference>
<dbReference type="SUPFAM" id="SSF64268">
    <property type="entry name" value="PX domain"/>
    <property type="match status" value="1"/>
</dbReference>
<evidence type="ECO:0000256" key="6">
    <source>
        <dbReference type="ARBA" id="ARBA00022490"/>
    </source>
</evidence>
<keyword evidence="9" id="KW-0333">Golgi apparatus</keyword>
<accession>G8ZP38</accession>
<reference evidence="14 15" key="1">
    <citation type="journal article" date="2011" name="Proc. Natl. Acad. Sci. U.S.A.">
        <title>Evolutionary erosion of yeast sex chromosomes by mating-type switching accidents.</title>
        <authorList>
            <person name="Gordon J.L."/>
            <person name="Armisen D."/>
            <person name="Proux-Wera E."/>
            <person name="Oheigeartaigh S.S."/>
            <person name="Byrne K.P."/>
            <person name="Wolfe K.H."/>
        </authorList>
    </citation>
    <scope>NUCLEOTIDE SEQUENCE [LARGE SCALE GENOMIC DNA]</scope>
    <source>
        <strain evidence="15">ATCC 10662 / CBS 1146 / NBRC 0425 / NCYC 2629 / NRRL Y-866</strain>
    </source>
</reference>
<comment type="subcellular location">
    <subcellularLocation>
        <location evidence="2">Cytoplasm</location>
    </subcellularLocation>
    <subcellularLocation>
        <location evidence="3">Golgi apparatus</location>
    </subcellularLocation>
    <subcellularLocation>
        <location evidence="1">Membrane</location>
        <topology evidence="1">Peripheral membrane protein</topology>
        <orientation evidence="1">Cytoplasmic side</orientation>
    </subcellularLocation>
</comment>
<dbReference type="PROSITE" id="PS50195">
    <property type="entry name" value="PX"/>
    <property type="match status" value="1"/>
</dbReference>
<dbReference type="InterPro" id="IPR015404">
    <property type="entry name" value="Vps5_C"/>
</dbReference>
<feature type="compositionally biased region" description="Polar residues" evidence="12">
    <location>
        <begin position="124"/>
        <end position="144"/>
    </location>
</feature>
<dbReference type="EMBL" id="HE616743">
    <property type="protein sequence ID" value="CCE90382.1"/>
    <property type="molecule type" value="Genomic_DNA"/>
</dbReference>
<feature type="compositionally biased region" description="Polar residues" evidence="12">
    <location>
        <begin position="24"/>
        <end position="35"/>
    </location>
</feature>
<dbReference type="InterPro" id="IPR027267">
    <property type="entry name" value="AH/BAR_dom_sf"/>
</dbReference>
<evidence type="ECO:0000313" key="14">
    <source>
        <dbReference type="EMBL" id="CCE90382.1"/>
    </source>
</evidence>
<dbReference type="RefSeq" id="XP_003679593.1">
    <property type="nucleotide sequence ID" value="XM_003679545.1"/>
</dbReference>
<feature type="domain" description="PX" evidence="13">
    <location>
        <begin position="254"/>
        <end position="369"/>
    </location>
</feature>
<evidence type="ECO:0000256" key="10">
    <source>
        <dbReference type="ARBA" id="ARBA00023136"/>
    </source>
</evidence>
<dbReference type="SMART" id="SM00312">
    <property type="entry name" value="PX"/>
    <property type="match status" value="1"/>
</dbReference>
<evidence type="ECO:0000313" key="15">
    <source>
        <dbReference type="Proteomes" id="UP000005627"/>
    </source>
</evidence>
<dbReference type="InParanoid" id="G8ZP38"/>
<keyword evidence="11" id="KW-0175">Coiled coil</keyword>
<gene>
    <name evidence="14" type="primary">TDEL0B02530</name>
    <name evidence="14" type="ORF">TDEL_0B02530</name>
</gene>
<dbReference type="PANTHER" id="PTHR10555">
    <property type="entry name" value="SORTING NEXIN"/>
    <property type="match status" value="1"/>
</dbReference>
<evidence type="ECO:0000256" key="9">
    <source>
        <dbReference type="ARBA" id="ARBA00023034"/>
    </source>
</evidence>
<dbReference type="Proteomes" id="UP000005627">
    <property type="component" value="Chromosome 2"/>
</dbReference>
<evidence type="ECO:0000256" key="11">
    <source>
        <dbReference type="SAM" id="Coils"/>
    </source>
</evidence>
<feature type="region of interest" description="Disordered" evidence="12">
    <location>
        <begin position="219"/>
        <end position="243"/>
    </location>
</feature>
<dbReference type="KEGG" id="tdl:TDEL_0B02530"/>
<dbReference type="FunFam" id="1.20.1270.60:FF:000022">
    <property type="entry name" value="Sorting nexin 3 protein"/>
    <property type="match status" value="1"/>
</dbReference>
<dbReference type="GO" id="GO:0005768">
    <property type="term" value="C:endosome"/>
    <property type="evidence" value="ECO:0007669"/>
    <property type="project" value="EnsemblFungi"/>
</dbReference>
<dbReference type="AlphaFoldDB" id="G8ZP38"/>
<dbReference type="Gene3D" id="1.20.1270.60">
    <property type="entry name" value="Arfaptin homology (AH) domain/BAR domain"/>
    <property type="match status" value="1"/>
</dbReference>
<keyword evidence="6" id="KW-0963">Cytoplasm</keyword>
<keyword evidence="15" id="KW-1185">Reference proteome</keyword>
<dbReference type="GO" id="GO:0005794">
    <property type="term" value="C:Golgi apparatus"/>
    <property type="evidence" value="ECO:0007669"/>
    <property type="project" value="UniProtKB-SubCell"/>
</dbReference>
<evidence type="ECO:0000259" key="13">
    <source>
        <dbReference type="PROSITE" id="PS50195"/>
    </source>
</evidence>
<evidence type="ECO:0000256" key="2">
    <source>
        <dbReference type="ARBA" id="ARBA00004496"/>
    </source>
</evidence>
<proteinExistence type="inferred from homology"/>
<comment type="similarity">
    <text evidence="4">Belongs to the sorting nexin family.</text>
</comment>
<dbReference type="PANTHER" id="PTHR10555:SF170">
    <property type="entry name" value="FI18122P1"/>
    <property type="match status" value="1"/>
</dbReference>
<dbReference type="HOGENOM" id="CLU_021752_0_0_1"/>
<dbReference type="GO" id="GO:0045053">
    <property type="term" value="P:protein retention in Golgi apparatus"/>
    <property type="evidence" value="ECO:0007669"/>
    <property type="project" value="EnsemblFungi"/>
</dbReference>
<evidence type="ECO:0000256" key="8">
    <source>
        <dbReference type="ARBA" id="ARBA00022927"/>
    </source>
</evidence>
<dbReference type="Pfam" id="PF00787">
    <property type="entry name" value="PX"/>
    <property type="match status" value="1"/>
</dbReference>
<dbReference type="FunCoup" id="G8ZP38">
    <property type="interactions" value="817"/>
</dbReference>
<dbReference type="GO" id="GO:0005829">
    <property type="term" value="C:cytosol"/>
    <property type="evidence" value="ECO:0007669"/>
    <property type="project" value="EnsemblFungi"/>
</dbReference>